<dbReference type="InterPro" id="IPR009412">
    <property type="entry name" value="DUF1062"/>
</dbReference>
<sequence>MSTRSHFVLPWVVRRTRLPLLVLPCVDCADLVAGVLLDPALAGRHGFALDWRGCWELHAPEAWEGPWPLDVWVTFEEPVPVRPEQLIAHGLGISRGEVLRRVKIDIGLKRRTMGDFCFVVV</sequence>
<organism evidence="1 2">
    <name type="scientific">Nocardiopsis exhalans</name>
    <dbReference type="NCBI Taxonomy" id="163604"/>
    <lineage>
        <taxon>Bacteria</taxon>
        <taxon>Bacillati</taxon>
        <taxon>Actinomycetota</taxon>
        <taxon>Actinomycetes</taxon>
        <taxon>Streptosporangiales</taxon>
        <taxon>Nocardiopsidaceae</taxon>
        <taxon>Nocardiopsis</taxon>
    </lineage>
</organism>
<gene>
    <name evidence="1" type="ORF">NE857_16325</name>
</gene>
<keyword evidence="2" id="KW-1185">Reference proteome</keyword>
<dbReference type="EMBL" id="CP099837">
    <property type="protein sequence ID" value="USY23040.1"/>
    <property type="molecule type" value="Genomic_DNA"/>
</dbReference>
<reference evidence="1" key="1">
    <citation type="submission" date="2022-06" db="EMBL/GenBank/DDBJ databases">
        <authorList>
            <person name="Ping M."/>
        </authorList>
    </citation>
    <scope>NUCLEOTIDE SEQUENCE</scope>
    <source>
        <strain evidence="1">JCM11759T</strain>
    </source>
</reference>
<dbReference type="Proteomes" id="UP001055940">
    <property type="component" value="Chromosome"/>
</dbReference>
<dbReference type="RefSeq" id="WP_254421769.1">
    <property type="nucleotide sequence ID" value="NZ_BAAAJB010000051.1"/>
</dbReference>
<accession>A0ABY5DGG2</accession>
<dbReference type="Pfam" id="PF06353">
    <property type="entry name" value="DUF1062"/>
    <property type="match status" value="1"/>
</dbReference>
<name>A0ABY5DGG2_9ACTN</name>
<evidence type="ECO:0000313" key="2">
    <source>
        <dbReference type="Proteomes" id="UP001055940"/>
    </source>
</evidence>
<protein>
    <submittedName>
        <fullName evidence="1">DUF1062 domain-containing protein</fullName>
    </submittedName>
</protein>
<proteinExistence type="predicted"/>
<evidence type="ECO:0000313" key="1">
    <source>
        <dbReference type="EMBL" id="USY23040.1"/>
    </source>
</evidence>